<sequence>MAWHTQDWVKGGSVVALTMKNEMRKKEEERDEQMAERMTNIDLLAKQMMGVGTKSDIKRQTKVLSVLESRIKVEEIDMVNGETAKDNGSSKIELEEMIGTTIEVQICMYLPKNLILLKTNNV</sequence>
<evidence type="ECO:0000313" key="2">
    <source>
        <dbReference type="Proteomes" id="UP000826656"/>
    </source>
</evidence>
<reference evidence="1 2" key="1">
    <citation type="journal article" date="2021" name="bioRxiv">
        <title>Chromosome-scale and haplotype-resolved genome assembly of a tetraploid potato cultivar.</title>
        <authorList>
            <person name="Sun H."/>
            <person name="Jiao W.-B."/>
            <person name="Krause K."/>
            <person name="Campoy J.A."/>
            <person name="Goel M."/>
            <person name="Folz-Donahue K."/>
            <person name="Kukat C."/>
            <person name="Huettel B."/>
            <person name="Schneeberger K."/>
        </authorList>
    </citation>
    <scope>NUCLEOTIDE SEQUENCE [LARGE SCALE GENOMIC DNA]</scope>
    <source>
        <strain evidence="1">SolTubOtavaFocal</strain>
        <tissue evidence="1">Leaves</tissue>
    </source>
</reference>
<organism evidence="1 2">
    <name type="scientific">Solanum tuberosum</name>
    <name type="common">Potato</name>
    <dbReference type="NCBI Taxonomy" id="4113"/>
    <lineage>
        <taxon>Eukaryota</taxon>
        <taxon>Viridiplantae</taxon>
        <taxon>Streptophyta</taxon>
        <taxon>Embryophyta</taxon>
        <taxon>Tracheophyta</taxon>
        <taxon>Spermatophyta</taxon>
        <taxon>Magnoliopsida</taxon>
        <taxon>eudicotyledons</taxon>
        <taxon>Gunneridae</taxon>
        <taxon>Pentapetalae</taxon>
        <taxon>asterids</taxon>
        <taxon>lamiids</taxon>
        <taxon>Solanales</taxon>
        <taxon>Solanaceae</taxon>
        <taxon>Solanoideae</taxon>
        <taxon>Solaneae</taxon>
        <taxon>Solanum</taxon>
    </lineage>
</organism>
<dbReference type="EMBL" id="JAIVGD010000013">
    <property type="protein sequence ID" value="KAH0761190.1"/>
    <property type="molecule type" value="Genomic_DNA"/>
</dbReference>
<accession>A0ABQ7VAU2</accession>
<gene>
    <name evidence="1" type="ORF">KY290_017263</name>
</gene>
<evidence type="ECO:0000313" key="1">
    <source>
        <dbReference type="EMBL" id="KAH0761190.1"/>
    </source>
</evidence>
<comment type="caution">
    <text evidence="1">The sequence shown here is derived from an EMBL/GenBank/DDBJ whole genome shotgun (WGS) entry which is preliminary data.</text>
</comment>
<dbReference type="Proteomes" id="UP000826656">
    <property type="component" value="Unassembled WGS sequence"/>
</dbReference>
<name>A0ABQ7VAU2_SOLTU</name>
<keyword evidence="2" id="KW-1185">Reference proteome</keyword>
<proteinExistence type="predicted"/>
<protein>
    <submittedName>
        <fullName evidence="1">Uncharacterized protein</fullName>
    </submittedName>
</protein>